<dbReference type="EMBL" id="BJMM01000001">
    <property type="protein sequence ID" value="GEB47496.1"/>
    <property type="molecule type" value="Genomic_DNA"/>
</dbReference>
<evidence type="ECO:0000313" key="5">
    <source>
        <dbReference type="EMBL" id="GEB47496.1"/>
    </source>
</evidence>
<feature type="compositionally biased region" description="Gly residues" evidence="2">
    <location>
        <begin position="435"/>
        <end position="446"/>
    </location>
</feature>
<sequence>MAAAVPDPSSPGGQPRTLSTRAFLLWVVGLTVLVLLPSLVAGSEVRLIGLLIFLPAIGAGVGTVRQTVAASVWATAGALVSLGRDPQHDIEGILLVLLTVVFGVLAVYGCRWRLMHERELIRLRSTAAVIQQHILHPLPELTSRIVVDGVYEPVHEDKLFGGDIYDAADTAYGTRVLIGDVQGKGLSAVGIAIAVLGAFREAAHRQPTLSGLADALETSVLRYNAYARHSGEPERFVTALIICVDDEGDDRAQAVNCGHLLPWRVGAPDGPQKVYLGDAHVPLGLASLVEEERAAFWFDFPEEATLLLYTDGLSEARGTDGVFYPLAERLAALTSEACPSPGRLARELRDDVRTYTHAEPQDDIAILTLRRVPPEEAAAPAPAPGDVLPEGLPHLVDGAEETGGADGTQETTDMRETQETREARGPEKGADEGSDAGGGGTGREGR</sequence>
<dbReference type="InterPro" id="IPR052016">
    <property type="entry name" value="Bact_Sigma-Reg"/>
</dbReference>
<gene>
    <name evidence="5" type="ORF">SCA03_00470</name>
</gene>
<dbReference type="PANTHER" id="PTHR43156">
    <property type="entry name" value="STAGE II SPORULATION PROTEIN E-RELATED"/>
    <property type="match status" value="1"/>
</dbReference>
<feature type="compositionally biased region" description="Basic and acidic residues" evidence="2">
    <location>
        <begin position="412"/>
        <end position="431"/>
    </location>
</feature>
<comment type="caution">
    <text evidence="5">The sequence shown here is derived from an EMBL/GenBank/DDBJ whole genome shotgun (WGS) entry which is preliminary data.</text>
</comment>
<name>A0A4Y3QPZ3_STRCI</name>
<keyword evidence="1" id="KW-0378">Hydrolase</keyword>
<evidence type="ECO:0000256" key="3">
    <source>
        <dbReference type="SAM" id="Phobius"/>
    </source>
</evidence>
<dbReference type="InterPro" id="IPR001932">
    <property type="entry name" value="PPM-type_phosphatase-like_dom"/>
</dbReference>
<evidence type="ECO:0000313" key="6">
    <source>
        <dbReference type="Proteomes" id="UP000319210"/>
    </source>
</evidence>
<keyword evidence="6" id="KW-1185">Reference proteome</keyword>
<evidence type="ECO:0000256" key="2">
    <source>
        <dbReference type="SAM" id="MobiDB-lite"/>
    </source>
</evidence>
<feature type="region of interest" description="Disordered" evidence="2">
    <location>
        <begin position="376"/>
        <end position="446"/>
    </location>
</feature>
<feature type="domain" description="PPM-type phosphatase" evidence="4">
    <location>
        <begin position="145"/>
        <end position="371"/>
    </location>
</feature>
<feature type="transmembrane region" description="Helical" evidence="3">
    <location>
        <begin position="23"/>
        <end position="41"/>
    </location>
</feature>
<dbReference type="Proteomes" id="UP000319210">
    <property type="component" value="Unassembled WGS sequence"/>
</dbReference>
<reference evidence="5 6" key="1">
    <citation type="submission" date="2019-06" db="EMBL/GenBank/DDBJ databases">
        <title>Whole genome shotgun sequence of Streptomyces cacaoi subsp. cacaoi NBRC 12748.</title>
        <authorList>
            <person name="Hosoyama A."/>
            <person name="Uohara A."/>
            <person name="Ohji S."/>
            <person name="Ichikawa N."/>
        </authorList>
    </citation>
    <scope>NUCLEOTIDE SEQUENCE [LARGE SCALE GENOMIC DNA]</scope>
    <source>
        <strain evidence="5 6">NBRC 12748</strain>
    </source>
</reference>
<dbReference type="InterPro" id="IPR036457">
    <property type="entry name" value="PPM-type-like_dom_sf"/>
</dbReference>
<dbReference type="Gene3D" id="3.60.40.10">
    <property type="entry name" value="PPM-type phosphatase domain"/>
    <property type="match status" value="1"/>
</dbReference>
<keyword evidence="3" id="KW-1133">Transmembrane helix</keyword>
<feature type="transmembrane region" description="Helical" evidence="3">
    <location>
        <begin position="93"/>
        <end position="114"/>
    </location>
</feature>
<dbReference type="RefSeq" id="WP_230988416.1">
    <property type="nucleotide sequence ID" value="NZ_BJMM01000001.1"/>
</dbReference>
<keyword evidence="3" id="KW-0812">Transmembrane</keyword>
<organism evidence="5 6">
    <name type="scientific">Streptomyces cacaoi</name>
    <dbReference type="NCBI Taxonomy" id="1898"/>
    <lineage>
        <taxon>Bacteria</taxon>
        <taxon>Bacillati</taxon>
        <taxon>Actinomycetota</taxon>
        <taxon>Actinomycetes</taxon>
        <taxon>Kitasatosporales</taxon>
        <taxon>Streptomycetaceae</taxon>
        <taxon>Streptomyces</taxon>
    </lineage>
</organism>
<feature type="transmembrane region" description="Helical" evidence="3">
    <location>
        <begin position="48"/>
        <end position="73"/>
    </location>
</feature>
<evidence type="ECO:0000259" key="4">
    <source>
        <dbReference type="SMART" id="SM00331"/>
    </source>
</evidence>
<accession>A0A4Y3QPZ3</accession>
<dbReference type="Pfam" id="PF07228">
    <property type="entry name" value="SpoIIE"/>
    <property type="match status" value="1"/>
</dbReference>
<dbReference type="GO" id="GO:0016791">
    <property type="term" value="F:phosphatase activity"/>
    <property type="evidence" value="ECO:0007669"/>
    <property type="project" value="TreeGrafter"/>
</dbReference>
<dbReference type="FunFam" id="3.60.40.10:FF:000058">
    <property type="entry name" value="Stage II sporulation protein E"/>
    <property type="match status" value="1"/>
</dbReference>
<dbReference type="AlphaFoldDB" id="A0A4Y3QPZ3"/>
<dbReference type="SMART" id="SM00331">
    <property type="entry name" value="PP2C_SIG"/>
    <property type="match status" value="1"/>
</dbReference>
<dbReference type="PANTHER" id="PTHR43156:SF2">
    <property type="entry name" value="STAGE II SPORULATION PROTEIN E"/>
    <property type="match status" value="1"/>
</dbReference>
<proteinExistence type="predicted"/>
<keyword evidence="3" id="KW-0472">Membrane</keyword>
<protein>
    <recommendedName>
        <fullName evidence="4">PPM-type phosphatase domain-containing protein</fullName>
    </recommendedName>
</protein>
<evidence type="ECO:0000256" key="1">
    <source>
        <dbReference type="ARBA" id="ARBA00022801"/>
    </source>
</evidence>